<dbReference type="STRING" id="1428644.BIV57_08980"/>
<dbReference type="GO" id="GO:0003824">
    <property type="term" value="F:catalytic activity"/>
    <property type="evidence" value="ECO:0007669"/>
    <property type="project" value="InterPro"/>
</dbReference>
<reference evidence="3 4" key="1">
    <citation type="submission" date="2016-10" db="EMBL/GenBank/DDBJ databases">
        <title>Genome sequence of Streptomyces gilvigriseus MUSC 26.</title>
        <authorList>
            <person name="Lee L.-H."/>
            <person name="Ser H.-L."/>
        </authorList>
    </citation>
    <scope>NUCLEOTIDE SEQUENCE [LARGE SCALE GENOMIC DNA]</scope>
    <source>
        <strain evidence="3 4">MUSC 26</strain>
    </source>
</reference>
<evidence type="ECO:0000256" key="1">
    <source>
        <dbReference type="ARBA" id="ARBA00009199"/>
    </source>
</evidence>
<dbReference type="SUPFAM" id="SSF75304">
    <property type="entry name" value="Amidase signature (AS) enzymes"/>
    <property type="match status" value="1"/>
</dbReference>
<keyword evidence="4" id="KW-1185">Reference proteome</keyword>
<dbReference type="Proteomes" id="UP000243342">
    <property type="component" value="Unassembled WGS sequence"/>
</dbReference>
<dbReference type="PANTHER" id="PTHR11895">
    <property type="entry name" value="TRANSAMIDASE"/>
    <property type="match status" value="1"/>
</dbReference>
<dbReference type="InterPro" id="IPR023631">
    <property type="entry name" value="Amidase_dom"/>
</dbReference>
<dbReference type="InterPro" id="IPR036928">
    <property type="entry name" value="AS_sf"/>
</dbReference>
<proteinExistence type="inferred from homology"/>
<evidence type="ECO:0000313" key="4">
    <source>
        <dbReference type="Proteomes" id="UP000243342"/>
    </source>
</evidence>
<organism evidence="3 4">
    <name type="scientific">Mangrovactinospora gilvigrisea</name>
    <dbReference type="NCBI Taxonomy" id="1428644"/>
    <lineage>
        <taxon>Bacteria</taxon>
        <taxon>Bacillati</taxon>
        <taxon>Actinomycetota</taxon>
        <taxon>Actinomycetes</taxon>
        <taxon>Kitasatosporales</taxon>
        <taxon>Streptomycetaceae</taxon>
        <taxon>Mangrovactinospora</taxon>
    </lineage>
</organism>
<evidence type="ECO:0000259" key="2">
    <source>
        <dbReference type="Pfam" id="PF01425"/>
    </source>
</evidence>
<dbReference type="Gene3D" id="3.90.1300.10">
    <property type="entry name" value="Amidase signature (AS) domain"/>
    <property type="match status" value="1"/>
</dbReference>
<dbReference type="InterPro" id="IPR000120">
    <property type="entry name" value="Amidase"/>
</dbReference>
<dbReference type="AlphaFoldDB" id="A0A1J7CDG8"/>
<dbReference type="PROSITE" id="PS00571">
    <property type="entry name" value="AMIDASES"/>
    <property type="match status" value="1"/>
</dbReference>
<protein>
    <submittedName>
        <fullName evidence="3">Amidase</fullName>
    </submittedName>
</protein>
<name>A0A1J7CDG8_9ACTN</name>
<gene>
    <name evidence="3" type="ORF">BIV57_08980</name>
</gene>
<dbReference type="EMBL" id="MLCF01000043">
    <property type="protein sequence ID" value="OIV37706.1"/>
    <property type="molecule type" value="Genomic_DNA"/>
</dbReference>
<dbReference type="InterPro" id="IPR020556">
    <property type="entry name" value="Amidase_CS"/>
</dbReference>
<dbReference type="PANTHER" id="PTHR11895:SF7">
    <property type="entry name" value="GLUTAMYL-TRNA(GLN) AMIDOTRANSFERASE SUBUNIT A, MITOCHONDRIAL"/>
    <property type="match status" value="1"/>
</dbReference>
<comment type="caution">
    <text evidence="3">The sequence shown here is derived from an EMBL/GenBank/DDBJ whole genome shotgun (WGS) entry which is preliminary data.</text>
</comment>
<comment type="similarity">
    <text evidence="1">Belongs to the amidase family.</text>
</comment>
<dbReference type="Pfam" id="PF01425">
    <property type="entry name" value="Amidase"/>
    <property type="match status" value="1"/>
</dbReference>
<evidence type="ECO:0000313" key="3">
    <source>
        <dbReference type="EMBL" id="OIV37706.1"/>
    </source>
</evidence>
<sequence length="479" mass="48947">MAGMHHLSLRDLGDALRGNALTPTELTEHYLARIDRLDEAVGAFLTVTPTAARAAAKAAEERLARTADPHPLLGIPVAVKDLTPVAGHRHTSGSAAFADRTATTTAHVAALLLDRAGMPLLGKTSAPEFGCPAYTEPGFAPPARSPFDPTRSAGGSSGGAAAAVAAGLVPAAHGSDGGGSLRIPAAACGIVGFKPSRGRVSPAPGGDPTGLTVAGPLARSVRDAALLLDAMAVPAPGDPYAAPPLPPGATFAALTERAPAHLRIAAWTDTGLPGVAPAPEVLAAHRGTVALLRDLGHTVEELPRAPLTAADRDGFAALWGALAASVPVPDGAEELLMPLTRWLRQRGRAVSGTDWIAALDAMQTTARTIVRAVDGYDAVLTPALAALPAKVGALRNDDDPAADFDAQTAYTPYTAPWNWTGWPAVALPLHWTDPTPTAPSGLPVAAQLAAPHGADARLLALAAQLEEARPWAARRPVVH</sequence>
<accession>A0A1J7CDG8</accession>
<feature type="domain" description="Amidase" evidence="2">
    <location>
        <begin position="25"/>
        <end position="459"/>
    </location>
</feature>